<organism evidence="1 2">
    <name type="scientific">Hymenobacter lutimineralis</name>
    <dbReference type="NCBI Taxonomy" id="2606448"/>
    <lineage>
        <taxon>Bacteria</taxon>
        <taxon>Pseudomonadati</taxon>
        <taxon>Bacteroidota</taxon>
        <taxon>Cytophagia</taxon>
        <taxon>Cytophagales</taxon>
        <taxon>Hymenobacteraceae</taxon>
        <taxon>Hymenobacter</taxon>
    </lineage>
</organism>
<comment type="caution">
    <text evidence="1">The sequence shown here is derived from an EMBL/GenBank/DDBJ whole genome shotgun (WGS) entry which is preliminary data.</text>
</comment>
<gene>
    <name evidence="1" type="ORF">FY528_15235</name>
</gene>
<dbReference type="EMBL" id="VTHL01000017">
    <property type="protein sequence ID" value="TYZ07415.1"/>
    <property type="molecule type" value="Genomic_DNA"/>
</dbReference>
<dbReference type="RefSeq" id="WP_149071892.1">
    <property type="nucleotide sequence ID" value="NZ_VTHL01000017.1"/>
</dbReference>
<dbReference type="Proteomes" id="UP000322791">
    <property type="component" value="Unassembled WGS sequence"/>
</dbReference>
<evidence type="ECO:0000313" key="2">
    <source>
        <dbReference type="Proteomes" id="UP000322791"/>
    </source>
</evidence>
<sequence>MDLTSLDFQQARIKQVLFKSRLRSVLYGVREAEPTLFSLRDNPLAQWLDATIKPTYGLLPETRELERAISQMLEVGQALVRQYQRGQLEEARAGLEQIDDFALRIEQILQKLEQQVLRPH</sequence>
<proteinExistence type="predicted"/>
<dbReference type="AlphaFoldDB" id="A0A5D6UWN6"/>
<name>A0A5D6UWN6_9BACT</name>
<keyword evidence="2" id="KW-1185">Reference proteome</keyword>
<evidence type="ECO:0000313" key="1">
    <source>
        <dbReference type="EMBL" id="TYZ07415.1"/>
    </source>
</evidence>
<accession>A0A5D6UWN6</accession>
<protein>
    <submittedName>
        <fullName evidence="1">Uncharacterized protein</fullName>
    </submittedName>
</protein>
<reference evidence="1 2" key="1">
    <citation type="submission" date="2019-08" db="EMBL/GenBank/DDBJ databases">
        <authorList>
            <person name="Seo M.-J."/>
        </authorList>
    </citation>
    <scope>NUCLEOTIDE SEQUENCE [LARGE SCALE GENOMIC DNA]</scope>
    <source>
        <strain evidence="1 2">KIGAM108</strain>
    </source>
</reference>